<dbReference type="FunFam" id="3.30.420.40:FF:000291">
    <property type="entry name" value="Actin, alpha skeletal muscle"/>
    <property type="match status" value="1"/>
</dbReference>
<evidence type="ECO:0000256" key="11">
    <source>
        <dbReference type="ARBA" id="ARBA00022801"/>
    </source>
</evidence>
<dbReference type="InterPro" id="IPR043129">
    <property type="entry name" value="ATPase_NBD"/>
</dbReference>
<dbReference type="Gene3D" id="3.90.640.10">
    <property type="entry name" value="Actin, Chain A, domain 4"/>
    <property type="match status" value="1"/>
</dbReference>
<dbReference type="Pfam" id="PF00022">
    <property type="entry name" value="Actin"/>
    <property type="match status" value="1"/>
</dbReference>
<dbReference type="GO" id="GO:0048468">
    <property type="term" value="P:cell development"/>
    <property type="evidence" value="ECO:0007669"/>
    <property type="project" value="UniProtKB-ARBA"/>
</dbReference>
<feature type="coiled-coil region" evidence="17">
    <location>
        <begin position="704"/>
        <end position="759"/>
    </location>
</feature>
<comment type="catalytic activity">
    <reaction evidence="14">
        <text>ATP + H2O = ADP + phosphate + H(+)</text>
        <dbReference type="Rhea" id="RHEA:13065"/>
        <dbReference type="ChEBI" id="CHEBI:15377"/>
        <dbReference type="ChEBI" id="CHEBI:15378"/>
        <dbReference type="ChEBI" id="CHEBI:30616"/>
        <dbReference type="ChEBI" id="CHEBI:43474"/>
        <dbReference type="ChEBI" id="CHEBI:456216"/>
    </reaction>
</comment>
<dbReference type="PRINTS" id="PR00190">
    <property type="entry name" value="ACTIN"/>
</dbReference>
<dbReference type="UniPathway" id="UPA00143"/>
<dbReference type="Gene3D" id="1.10.510.10">
    <property type="entry name" value="Transferase(Phosphotransferase) domain 1"/>
    <property type="match status" value="1"/>
</dbReference>
<dbReference type="Proteomes" id="UP000634136">
    <property type="component" value="Unassembled WGS sequence"/>
</dbReference>
<gene>
    <name evidence="20" type="ORF">G2W53_037621</name>
</gene>
<feature type="binding site" evidence="15">
    <location>
        <position position="858"/>
    </location>
    <ligand>
        <name>ATP</name>
        <dbReference type="ChEBI" id="CHEBI:30616"/>
    </ligand>
</feature>
<evidence type="ECO:0000256" key="5">
    <source>
        <dbReference type="ARBA" id="ARBA00006752"/>
    </source>
</evidence>
<dbReference type="AlphaFoldDB" id="A0A834W1D3"/>
<dbReference type="SMART" id="SM00504">
    <property type="entry name" value="Ubox"/>
    <property type="match status" value="1"/>
</dbReference>
<dbReference type="PROSITE" id="PS01132">
    <property type="entry name" value="ACTINS_ACT_LIKE"/>
    <property type="match status" value="1"/>
</dbReference>
<dbReference type="PANTHER" id="PTHR45647:SF43">
    <property type="entry name" value="OS10G0100500 PROTEIN"/>
    <property type="match status" value="1"/>
</dbReference>
<dbReference type="GO" id="GO:0009653">
    <property type="term" value="P:anatomical structure morphogenesis"/>
    <property type="evidence" value="ECO:0007669"/>
    <property type="project" value="UniProtKB-ARBA"/>
</dbReference>
<keyword evidence="7" id="KW-0963">Cytoplasm</keyword>
<dbReference type="CDD" id="cd01989">
    <property type="entry name" value="USP_STK_Ubox_N"/>
    <property type="match status" value="1"/>
</dbReference>
<dbReference type="Pfam" id="PF07714">
    <property type="entry name" value="PK_Tyr_Ser-Thr"/>
    <property type="match status" value="1"/>
</dbReference>
<dbReference type="SMART" id="SM00268">
    <property type="entry name" value="ACTIN"/>
    <property type="match status" value="1"/>
</dbReference>
<dbReference type="PANTHER" id="PTHR45647">
    <property type="entry name" value="OS02G0152300 PROTEIN"/>
    <property type="match status" value="1"/>
</dbReference>
<evidence type="ECO:0000256" key="7">
    <source>
        <dbReference type="ARBA" id="ARBA00022490"/>
    </source>
</evidence>
<keyword evidence="21" id="KW-1185">Reference proteome</keyword>
<evidence type="ECO:0000256" key="13">
    <source>
        <dbReference type="ARBA" id="ARBA00023212"/>
    </source>
</evidence>
<dbReference type="GO" id="GO:0004672">
    <property type="term" value="F:protein kinase activity"/>
    <property type="evidence" value="ECO:0007669"/>
    <property type="project" value="InterPro"/>
</dbReference>
<dbReference type="InterPro" id="IPR004000">
    <property type="entry name" value="Actin"/>
</dbReference>
<comment type="catalytic activity">
    <reaction evidence="1">
        <text>S-ubiquitinyl-[E2 ubiquitin-conjugating enzyme]-L-cysteine + [acceptor protein]-L-lysine = [E2 ubiquitin-conjugating enzyme]-L-cysteine + N(6)-ubiquitinyl-[acceptor protein]-L-lysine.</text>
        <dbReference type="EC" id="2.3.2.27"/>
    </reaction>
</comment>
<evidence type="ECO:0000256" key="14">
    <source>
        <dbReference type="ARBA" id="ARBA00049360"/>
    </source>
</evidence>
<evidence type="ECO:0000313" key="20">
    <source>
        <dbReference type="EMBL" id="KAF7805460.1"/>
    </source>
</evidence>
<evidence type="ECO:0000256" key="3">
    <source>
        <dbReference type="ARBA" id="ARBA00004245"/>
    </source>
</evidence>
<keyword evidence="9 15" id="KW-0547">Nucleotide-binding</keyword>
<dbReference type="GO" id="GO:0061630">
    <property type="term" value="F:ubiquitin protein ligase activity"/>
    <property type="evidence" value="ECO:0007669"/>
    <property type="project" value="UniProtKB-EC"/>
</dbReference>
<evidence type="ECO:0000256" key="10">
    <source>
        <dbReference type="ARBA" id="ARBA00022786"/>
    </source>
</evidence>
<dbReference type="PROSITE" id="PS50011">
    <property type="entry name" value="PROTEIN_KINASE_DOM"/>
    <property type="match status" value="1"/>
</dbReference>
<evidence type="ECO:0000256" key="8">
    <source>
        <dbReference type="ARBA" id="ARBA00022679"/>
    </source>
</evidence>
<dbReference type="GO" id="GO:0005524">
    <property type="term" value="F:ATP binding"/>
    <property type="evidence" value="ECO:0007669"/>
    <property type="project" value="UniProtKB-UniRule"/>
</dbReference>
<evidence type="ECO:0000256" key="12">
    <source>
        <dbReference type="ARBA" id="ARBA00022840"/>
    </source>
</evidence>
<dbReference type="SUPFAM" id="SSF56112">
    <property type="entry name" value="Protein kinase-like (PK-like)"/>
    <property type="match status" value="1"/>
</dbReference>
<dbReference type="GO" id="GO:0016567">
    <property type="term" value="P:protein ubiquitination"/>
    <property type="evidence" value="ECO:0007669"/>
    <property type="project" value="UniProtKB-UniPathway"/>
</dbReference>
<dbReference type="FunFam" id="3.90.640.10:FF:000001">
    <property type="entry name" value="Actin, muscle"/>
    <property type="match status" value="1"/>
</dbReference>
<dbReference type="OrthoDB" id="4062651at2759"/>
<dbReference type="GO" id="GO:0016787">
    <property type="term" value="F:hydrolase activity"/>
    <property type="evidence" value="ECO:0007669"/>
    <property type="project" value="UniProtKB-KW"/>
</dbReference>
<dbReference type="SUPFAM" id="SSF52402">
    <property type="entry name" value="Adenine nucleotide alpha hydrolases-like"/>
    <property type="match status" value="1"/>
</dbReference>
<evidence type="ECO:0000313" key="21">
    <source>
        <dbReference type="Proteomes" id="UP000634136"/>
    </source>
</evidence>
<keyword evidence="10" id="KW-0833">Ubl conjugation pathway</keyword>
<dbReference type="Pfam" id="PF04564">
    <property type="entry name" value="U-box"/>
    <property type="match status" value="1"/>
</dbReference>
<dbReference type="CDD" id="cd10224">
    <property type="entry name" value="ASKHA_NBD_actin"/>
    <property type="match status" value="1"/>
</dbReference>
<sequence length="1175" mass="130846">MADAEDIQPLVCDNGTGMVKAGFAGDDAPRAVFPSIVGRPRHTGVMVGMGQKDAYVGDEAQSKRGILTLKYPIEHGIVSNWDDMEKIWHHTFYNELRVAPEEHPVLLTEAPLNPKANREKMTQIMFETFNTPAMYVAIQAVLSLYASGRTTGIVLDSGDGVSHTVPIYEGYALPHAILRLDLAGRDLTDALMKILTERGYSFTTTAEREIVRDVKEKLAYIALDYEQELETAKTSSAVEKSYELPDGQVITIGAERFRCPEVLFQPSMIGMEAAGIHETTYNSIMKCDVDIRKDLYGNIVLSGGSTMFPGIADRMSKEITALAPSSMKIKVVAPPERKYSVWIGGSILASLSTFQQMWIAKAEYDAMAECAETVHVALGKSVDKAVNLLRWTFNHFRNSQICILHVYQPSSVIPTLLGKLPASQANPEVVSAFRREERELTTKLLENYLSICRAAKVKATSVITEADQVPKGIVDLITRHGIRKIVIGSVPENCMKVKRNSRKANYAAKNAPPFCEIWFIHKGRHIWTREASESPCSFSSHPQLQPEIAASESLRTRSFQYGKKELFQSECLQSNSERTVICTGTSSWSRGEILETDATSSSKSTGCTSHCSPQNSAREYLETYLDIEEERVCSQLTEAKIEVEAATDEAFAELLKCKRLEAEAMEAIKKVSIINLLGVHHPGLLLAKKLNMLELAYASEVKLRKEAENALNATVQEQQKLLDESEEIACVLQRTMRNIALLDNRAQEANRRQDEAADELLLIQASISTLWHEKQQIRRQKMEALRWLERWKNRGQVGGAPCHGVIGFAEELPELAEFSLSDLQNATCNFSESFKIGQGGYGCIYKGEMLGRTVAIRKLHPHNMQGPAEFHQEVQVLGCLQHPHLLTLLGVCLEAWSLVYEYLPNGSLQDHLFRKNNTNPITWNSRARMIAEIASALCFLHTSKPKTIVHGDLKPETILLDSALSCKICEFGFSRLLTQESLHRPSFSFSTKPKGALTYTDPEYQRTGILTPKSDIYSFGLVILQLLTGRTLPVGLAGEVRKAVSCGRLSSIMDSSAGEWPPAVATRLVELGLQCCQLNGRDRPDLTPALVRELEQLHVSVDRPVPSFFLCPILQEIMLDPQVAADGFTYEGEAIREWLESGHETSPMTNLKMSHLHLTPNHAVRLAIQDWLCKS</sequence>
<dbReference type="SUPFAM" id="SSF53067">
    <property type="entry name" value="Actin-like ATPase domain"/>
    <property type="match status" value="2"/>
</dbReference>
<keyword evidence="11" id="KW-0378">Hydrolase</keyword>
<comment type="caution">
    <text evidence="20">The sequence shown here is derived from an EMBL/GenBank/DDBJ whole genome shotgun (WGS) entry which is preliminary data.</text>
</comment>
<organism evidence="20 21">
    <name type="scientific">Senna tora</name>
    <dbReference type="NCBI Taxonomy" id="362788"/>
    <lineage>
        <taxon>Eukaryota</taxon>
        <taxon>Viridiplantae</taxon>
        <taxon>Streptophyta</taxon>
        <taxon>Embryophyta</taxon>
        <taxon>Tracheophyta</taxon>
        <taxon>Spermatophyta</taxon>
        <taxon>Magnoliopsida</taxon>
        <taxon>eudicotyledons</taxon>
        <taxon>Gunneridae</taxon>
        <taxon>Pentapetalae</taxon>
        <taxon>rosids</taxon>
        <taxon>fabids</taxon>
        <taxon>Fabales</taxon>
        <taxon>Fabaceae</taxon>
        <taxon>Caesalpinioideae</taxon>
        <taxon>Cassia clade</taxon>
        <taxon>Senna</taxon>
    </lineage>
</organism>
<dbReference type="InterPro" id="IPR020902">
    <property type="entry name" value="Actin/actin-like_CS"/>
</dbReference>
<keyword evidence="13" id="KW-0206">Cytoskeleton</keyword>
<evidence type="ECO:0000256" key="4">
    <source>
        <dbReference type="ARBA" id="ARBA00004906"/>
    </source>
</evidence>
<dbReference type="InterPro" id="IPR011009">
    <property type="entry name" value="Kinase-like_dom_sf"/>
</dbReference>
<dbReference type="Gene3D" id="3.40.50.620">
    <property type="entry name" value="HUPs"/>
    <property type="match status" value="1"/>
</dbReference>
<dbReference type="GO" id="GO:0048731">
    <property type="term" value="P:system development"/>
    <property type="evidence" value="ECO:0007669"/>
    <property type="project" value="UniProtKB-ARBA"/>
</dbReference>
<dbReference type="PROSITE" id="PS51698">
    <property type="entry name" value="U_BOX"/>
    <property type="match status" value="1"/>
</dbReference>
<evidence type="ECO:0000259" key="18">
    <source>
        <dbReference type="PROSITE" id="PS50011"/>
    </source>
</evidence>
<dbReference type="InterPro" id="IPR004001">
    <property type="entry name" value="Actin_CS"/>
</dbReference>
<dbReference type="EMBL" id="JAAIUW010000012">
    <property type="protein sequence ID" value="KAF7805460.1"/>
    <property type="molecule type" value="Genomic_DNA"/>
</dbReference>
<proteinExistence type="inferred from homology"/>
<dbReference type="InterPro" id="IPR000719">
    <property type="entry name" value="Prot_kinase_dom"/>
</dbReference>
<evidence type="ECO:0000256" key="16">
    <source>
        <dbReference type="RuleBase" id="RU000487"/>
    </source>
</evidence>
<dbReference type="EC" id="2.3.2.27" evidence="6"/>
<evidence type="ECO:0000256" key="1">
    <source>
        <dbReference type="ARBA" id="ARBA00000900"/>
    </source>
</evidence>
<comment type="similarity">
    <text evidence="5 16">Belongs to the actin family.</text>
</comment>
<keyword evidence="8" id="KW-0808">Transferase</keyword>
<evidence type="ECO:0000256" key="15">
    <source>
        <dbReference type="PROSITE-ProRule" id="PRU10141"/>
    </source>
</evidence>
<keyword evidence="12 15" id="KW-0067">ATP-binding</keyword>
<dbReference type="PROSITE" id="PS00406">
    <property type="entry name" value="ACTINS_1"/>
    <property type="match status" value="1"/>
</dbReference>
<keyword evidence="17" id="KW-0175">Coiled coil</keyword>
<dbReference type="InterPro" id="IPR003613">
    <property type="entry name" value="Ubox_domain"/>
</dbReference>
<dbReference type="InterPro" id="IPR014729">
    <property type="entry name" value="Rossmann-like_a/b/a_fold"/>
</dbReference>
<evidence type="ECO:0000256" key="6">
    <source>
        <dbReference type="ARBA" id="ARBA00012483"/>
    </source>
</evidence>
<accession>A0A834W1D3</accession>
<comment type="pathway">
    <text evidence="4">Protein modification; protein ubiquitination.</text>
</comment>
<dbReference type="Gene3D" id="3.30.200.20">
    <property type="entry name" value="Phosphorylase Kinase, domain 1"/>
    <property type="match status" value="1"/>
</dbReference>
<evidence type="ECO:0000256" key="2">
    <source>
        <dbReference type="ARBA" id="ARBA00003861"/>
    </source>
</evidence>
<dbReference type="CDD" id="cd16655">
    <property type="entry name" value="RING-Ubox_WDSUB1-like"/>
    <property type="match status" value="1"/>
</dbReference>
<dbReference type="GO" id="GO:0005856">
    <property type="term" value="C:cytoskeleton"/>
    <property type="evidence" value="ECO:0007669"/>
    <property type="project" value="UniProtKB-SubCell"/>
</dbReference>
<feature type="domain" description="U-box" evidence="19">
    <location>
        <begin position="1104"/>
        <end position="1175"/>
    </location>
</feature>
<evidence type="ECO:0000259" key="19">
    <source>
        <dbReference type="PROSITE" id="PS51698"/>
    </source>
</evidence>
<dbReference type="InterPro" id="IPR017441">
    <property type="entry name" value="Protein_kinase_ATP_BS"/>
</dbReference>
<feature type="domain" description="Protein kinase" evidence="18">
    <location>
        <begin position="830"/>
        <end position="1101"/>
    </location>
</feature>
<dbReference type="SUPFAM" id="SSF57850">
    <property type="entry name" value="RING/U-box"/>
    <property type="match status" value="1"/>
</dbReference>
<dbReference type="PROSITE" id="PS00107">
    <property type="entry name" value="PROTEIN_KINASE_ATP"/>
    <property type="match status" value="1"/>
</dbReference>
<dbReference type="InterPro" id="IPR001245">
    <property type="entry name" value="Ser-Thr/Tyr_kinase_cat_dom"/>
</dbReference>
<protein>
    <recommendedName>
        <fullName evidence="6">RING-type E3 ubiquitin transferase</fullName>
        <ecNumber evidence="6">2.3.2.27</ecNumber>
    </recommendedName>
</protein>
<dbReference type="Gene3D" id="3.30.420.40">
    <property type="match status" value="2"/>
</dbReference>
<evidence type="ECO:0000256" key="17">
    <source>
        <dbReference type="SAM" id="Coils"/>
    </source>
</evidence>
<name>A0A834W1D3_9FABA</name>
<reference evidence="20" key="1">
    <citation type="submission" date="2020-09" db="EMBL/GenBank/DDBJ databases">
        <title>Genome-Enabled Discovery of Anthraquinone Biosynthesis in Senna tora.</title>
        <authorList>
            <person name="Kang S.-H."/>
            <person name="Pandey R.P."/>
            <person name="Lee C.-M."/>
            <person name="Sim J.-S."/>
            <person name="Jeong J.-T."/>
            <person name="Choi B.-S."/>
            <person name="Jung M."/>
            <person name="Ginzburg D."/>
            <person name="Zhao K."/>
            <person name="Won S.Y."/>
            <person name="Oh T.-J."/>
            <person name="Yu Y."/>
            <person name="Kim N.-H."/>
            <person name="Lee O.R."/>
            <person name="Lee T.-H."/>
            <person name="Bashyal P."/>
            <person name="Kim T.-S."/>
            <person name="Lee W.-H."/>
            <person name="Kawkins C."/>
            <person name="Kim C.-K."/>
            <person name="Kim J.S."/>
            <person name="Ahn B.O."/>
            <person name="Rhee S.Y."/>
            <person name="Sohng J.K."/>
        </authorList>
    </citation>
    <scope>NUCLEOTIDE SEQUENCE</scope>
    <source>
        <tissue evidence="20">Leaf</tissue>
    </source>
</reference>
<dbReference type="InterPro" id="IPR051348">
    <property type="entry name" value="U-box_ubiquitin_ligases"/>
</dbReference>
<dbReference type="Gene3D" id="3.30.40.10">
    <property type="entry name" value="Zinc/RING finger domain, C3HC4 (zinc finger)"/>
    <property type="match status" value="1"/>
</dbReference>
<comment type="subcellular location">
    <subcellularLocation>
        <location evidence="3">Cytoplasm</location>
        <location evidence="3">Cytoskeleton</location>
    </subcellularLocation>
</comment>
<dbReference type="FunFam" id="3.30.420.40:FF:000404">
    <property type="entry name" value="Major actin"/>
    <property type="match status" value="1"/>
</dbReference>
<evidence type="ECO:0000256" key="9">
    <source>
        <dbReference type="ARBA" id="ARBA00022741"/>
    </source>
</evidence>
<dbReference type="InterPro" id="IPR013083">
    <property type="entry name" value="Znf_RING/FYVE/PHD"/>
</dbReference>
<comment type="function">
    <text evidence="2">Functions as an E3 ubiquitin ligase.</text>
</comment>